<gene>
    <name evidence="2" type="ORF">L0664_16100</name>
</gene>
<dbReference type="Proteomes" id="UP001200557">
    <property type="component" value="Unassembled WGS sequence"/>
</dbReference>
<dbReference type="SMART" id="SM00460">
    <property type="entry name" value="TGc"/>
    <property type="match status" value="1"/>
</dbReference>
<feature type="domain" description="Transglutaminase-like" evidence="1">
    <location>
        <begin position="158"/>
        <end position="218"/>
    </location>
</feature>
<dbReference type="EMBL" id="JAKGAQ010000004">
    <property type="protein sequence ID" value="MCF2872597.1"/>
    <property type="molecule type" value="Genomic_DNA"/>
</dbReference>
<dbReference type="PANTHER" id="PTHR33490">
    <property type="entry name" value="BLR5614 PROTEIN-RELATED"/>
    <property type="match status" value="1"/>
</dbReference>
<evidence type="ECO:0000313" key="2">
    <source>
        <dbReference type="EMBL" id="MCF2872597.1"/>
    </source>
</evidence>
<evidence type="ECO:0000313" key="3">
    <source>
        <dbReference type="Proteomes" id="UP001200557"/>
    </source>
</evidence>
<organism evidence="2 3">
    <name type="scientific">Octadecabacter dasysiphoniae</name>
    <dbReference type="NCBI Taxonomy" id="2909341"/>
    <lineage>
        <taxon>Bacteria</taxon>
        <taxon>Pseudomonadati</taxon>
        <taxon>Pseudomonadota</taxon>
        <taxon>Alphaproteobacteria</taxon>
        <taxon>Rhodobacterales</taxon>
        <taxon>Roseobacteraceae</taxon>
        <taxon>Octadecabacter</taxon>
    </lineage>
</organism>
<dbReference type="Gene3D" id="3.10.620.30">
    <property type="match status" value="1"/>
</dbReference>
<dbReference type="SUPFAM" id="SSF54001">
    <property type="entry name" value="Cysteine proteinases"/>
    <property type="match status" value="1"/>
</dbReference>
<comment type="caution">
    <text evidence="2">The sequence shown here is derived from an EMBL/GenBank/DDBJ whole genome shotgun (WGS) entry which is preliminary data.</text>
</comment>
<dbReference type="InterPro" id="IPR002931">
    <property type="entry name" value="Transglutaminase-like"/>
</dbReference>
<dbReference type="InterPro" id="IPR038765">
    <property type="entry name" value="Papain-like_cys_pep_sf"/>
</dbReference>
<keyword evidence="3" id="KW-1185">Reference proteome</keyword>
<accession>A0ABS9CZU9</accession>
<reference evidence="2 3" key="1">
    <citation type="submission" date="2022-01" db="EMBL/GenBank/DDBJ databases">
        <title>Octadecabacter sp. nov., isolated from a marine alga.</title>
        <authorList>
            <person name="Jin M.S."/>
            <person name="Kim H.M."/>
            <person name="Han D.M."/>
            <person name="Jung J.J."/>
            <person name="Jeon C.O."/>
        </authorList>
    </citation>
    <scope>NUCLEOTIDE SEQUENCE [LARGE SCALE GENOMIC DNA]</scope>
    <source>
        <strain evidence="2 3">G9-8</strain>
    </source>
</reference>
<protein>
    <submittedName>
        <fullName evidence="2">Transglutaminase family protein</fullName>
    </submittedName>
</protein>
<evidence type="ECO:0000259" key="1">
    <source>
        <dbReference type="SMART" id="SM00460"/>
    </source>
</evidence>
<proteinExistence type="predicted"/>
<name>A0ABS9CZU9_9RHOB</name>
<dbReference type="Gene3D" id="2.60.40.2250">
    <property type="match status" value="1"/>
</dbReference>
<dbReference type="RefSeq" id="WP_235226919.1">
    <property type="nucleotide sequence ID" value="NZ_JAKGAQ010000004.1"/>
</dbReference>
<dbReference type="Pfam" id="PF01841">
    <property type="entry name" value="Transglut_core"/>
    <property type="match status" value="1"/>
</dbReference>
<sequence length="262" mass="28287">MQFRIKTHLVYSAARPSDVLLQIEALHDDEQLCLKGGVDAVTAAGSNVVSGDEGLGLRRWVHVERQFECTYDAIVDVVRGGVALDRCAQTALASIPGDVTKFLMPSRYCYPEDFFEFCATQFGALSGGALIAAMSNWIKTHFTYDIGASDAKTTATQSFAARAGVCRDYAHVLIAMARAVGVPARFVSVYAPDVSPQDFHAVAEVYLGGRWHLVDPTGMAQAPEIVRIGVGRDAADVSFMTSYGELMLIKQTVEVSRVAPSS</sequence>
<dbReference type="PANTHER" id="PTHR33490:SF12">
    <property type="entry name" value="BLL5557 PROTEIN"/>
    <property type="match status" value="1"/>
</dbReference>